<accession>A0ABR6IYS2</accession>
<reference evidence="1 2" key="1">
    <citation type="submission" date="2020-08" db="EMBL/GenBank/DDBJ databases">
        <title>Genomic Encyclopedia of Type Strains, Phase IV (KMG-V): Genome sequencing to study the core and pangenomes of soil and plant-associated prokaryotes.</title>
        <authorList>
            <person name="Whitman W."/>
        </authorList>
    </citation>
    <scope>NUCLEOTIDE SEQUENCE [LARGE SCALE GENOMIC DNA]</scope>
    <source>
        <strain evidence="1 2">SEMIA 4087</strain>
    </source>
</reference>
<comment type="caution">
    <text evidence="1">The sequence shown here is derived from an EMBL/GenBank/DDBJ whole genome shotgun (WGS) entry which is preliminary data.</text>
</comment>
<evidence type="ECO:0000313" key="1">
    <source>
        <dbReference type="EMBL" id="MBB4233070.1"/>
    </source>
</evidence>
<protein>
    <submittedName>
        <fullName evidence="1">Uncharacterized protein</fullName>
    </submittedName>
</protein>
<dbReference type="Proteomes" id="UP000551353">
    <property type="component" value="Unassembled WGS sequence"/>
</dbReference>
<keyword evidence="2" id="KW-1185">Reference proteome</keyword>
<dbReference type="EMBL" id="JACIFX010000024">
    <property type="protein sequence ID" value="MBB4233070.1"/>
    <property type="molecule type" value="Genomic_DNA"/>
</dbReference>
<gene>
    <name evidence="1" type="ORF">GGD56_006973</name>
</gene>
<evidence type="ECO:0000313" key="2">
    <source>
        <dbReference type="Proteomes" id="UP000551353"/>
    </source>
</evidence>
<proteinExistence type="predicted"/>
<sequence length="76" mass="8252">MCAAFVAGVDELEEQIATAGDDRQIADFVNDQKAWPAKEGKRSADNVRLEAPGHERFDFGCWPALSDASQCLGEPV</sequence>
<organism evidence="1 2">
    <name type="scientific">Rhizobium mongolense</name>
    <dbReference type="NCBI Taxonomy" id="57676"/>
    <lineage>
        <taxon>Bacteria</taxon>
        <taxon>Pseudomonadati</taxon>
        <taxon>Pseudomonadota</taxon>
        <taxon>Alphaproteobacteria</taxon>
        <taxon>Hyphomicrobiales</taxon>
        <taxon>Rhizobiaceae</taxon>
        <taxon>Rhizobium/Agrobacterium group</taxon>
        <taxon>Rhizobium</taxon>
    </lineage>
</organism>
<name>A0ABR6IYS2_9HYPH</name>